<dbReference type="Gene3D" id="2.120.10.80">
    <property type="entry name" value="Kelch-type beta propeller"/>
    <property type="match status" value="2"/>
</dbReference>
<dbReference type="AlphaFoldDB" id="A0A1B1SBA8"/>
<evidence type="ECO:0000313" key="6">
    <source>
        <dbReference type="Proteomes" id="UP000186351"/>
    </source>
</evidence>
<feature type="chain" id="PRO_5008529367" description="Galactose oxidase" evidence="3">
    <location>
        <begin position="32"/>
        <end position="362"/>
    </location>
</feature>
<dbReference type="OrthoDB" id="9803597at2"/>
<evidence type="ECO:0000256" key="3">
    <source>
        <dbReference type="SAM" id="SignalP"/>
    </source>
</evidence>
<dbReference type="GeneID" id="65537281"/>
<name>A0A1B1SBA8_9BACT</name>
<reference evidence="4" key="2">
    <citation type="submission" date="2017-04" db="EMBL/GenBank/DDBJ databases">
        <title>Complete Genome Sequences of Twelve Strains of a Stable Defined Moderately Diverse Mouse Microbiota 2 (sDMDMm2).</title>
        <authorList>
            <person name="Uchimura Y."/>
            <person name="Wyss M."/>
            <person name="Brugiroux S."/>
            <person name="Limenitakis J.P."/>
            <person name="Stecher B."/>
            <person name="McCoy K.D."/>
            <person name="Macpherson A.J."/>
        </authorList>
    </citation>
    <scope>NUCLEOTIDE SEQUENCE</scope>
    <source>
        <strain evidence="4">YL27</strain>
    </source>
</reference>
<dbReference type="RefSeq" id="WP_084274097.1">
    <property type="nucleotide sequence ID" value="NZ_CAJTAP010000001.1"/>
</dbReference>
<reference evidence="6" key="1">
    <citation type="submission" date="2016-04" db="EMBL/GenBank/DDBJ databases">
        <title>Complete Genome Sequences of Twelve Strains of a Stable Defined Moderately Diverse Mouse Microbiota 2 (sDMDMm2).</title>
        <authorList>
            <person name="Uchimura Y."/>
            <person name="Wyss M."/>
            <person name="Brugiroux S."/>
            <person name="Limenitakis J.P."/>
            <person name="Stecher B."/>
            <person name="McCoy K.D."/>
            <person name="Macpherson A.J."/>
        </authorList>
    </citation>
    <scope>NUCLEOTIDE SEQUENCE [LARGE SCALE GENOMIC DNA]</scope>
    <source>
        <strain evidence="6">YL27</strain>
    </source>
</reference>
<organism evidence="4 6">
    <name type="scientific">Muribaculum intestinale</name>
    <dbReference type="NCBI Taxonomy" id="1796646"/>
    <lineage>
        <taxon>Bacteria</taxon>
        <taxon>Pseudomonadati</taxon>
        <taxon>Bacteroidota</taxon>
        <taxon>Bacteroidia</taxon>
        <taxon>Bacteroidales</taxon>
        <taxon>Muribaculaceae</taxon>
        <taxon>Muribaculum</taxon>
    </lineage>
</organism>
<keyword evidence="1" id="KW-0880">Kelch repeat</keyword>
<dbReference type="EMBL" id="CP015402">
    <property type="protein sequence ID" value="ANU64083.1"/>
    <property type="molecule type" value="Genomic_DNA"/>
</dbReference>
<evidence type="ECO:0000256" key="2">
    <source>
        <dbReference type="ARBA" id="ARBA00022737"/>
    </source>
</evidence>
<dbReference type="STRING" id="1796646.A4V02_10410"/>
<dbReference type="InterPro" id="IPR015915">
    <property type="entry name" value="Kelch-typ_b-propeller"/>
</dbReference>
<proteinExistence type="predicted"/>
<dbReference type="Proteomes" id="UP000186351">
    <property type="component" value="Chromosome"/>
</dbReference>
<evidence type="ECO:0000313" key="4">
    <source>
        <dbReference type="EMBL" id="ANU64083.1"/>
    </source>
</evidence>
<feature type="signal peptide" evidence="3">
    <location>
        <begin position="1"/>
        <end position="31"/>
    </location>
</feature>
<dbReference type="Proteomes" id="UP000306630">
    <property type="component" value="Unassembled WGS sequence"/>
</dbReference>
<accession>A0A1B1SBA8</accession>
<dbReference type="PROSITE" id="PS51257">
    <property type="entry name" value="PROKAR_LIPOPROTEIN"/>
    <property type="match status" value="1"/>
</dbReference>
<dbReference type="Pfam" id="PF24996">
    <property type="entry name" value="NANM"/>
    <property type="match status" value="2"/>
</dbReference>
<dbReference type="PANTHER" id="PTHR45632:SF3">
    <property type="entry name" value="KELCH-LIKE PROTEIN 32"/>
    <property type="match status" value="1"/>
</dbReference>
<keyword evidence="6" id="KW-1185">Reference proteome</keyword>
<gene>
    <name evidence="4" type="ORF">A4V02_10410</name>
    <name evidence="5" type="ORF">E5333_01175</name>
</gene>
<dbReference type="PANTHER" id="PTHR45632">
    <property type="entry name" value="LD33804P"/>
    <property type="match status" value="1"/>
</dbReference>
<dbReference type="EMBL" id="SRYD01000003">
    <property type="protein sequence ID" value="TGY76391.1"/>
    <property type="molecule type" value="Genomic_DNA"/>
</dbReference>
<evidence type="ECO:0000256" key="1">
    <source>
        <dbReference type="ARBA" id="ARBA00022441"/>
    </source>
</evidence>
<dbReference type="InterPro" id="IPR056734">
    <property type="entry name" value="NANM"/>
</dbReference>
<keyword evidence="3" id="KW-0732">Signal</keyword>
<dbReference type="KEGG" id="pary:A4V02_10410"/>
<evidence type="ECO:0008006" key="8">
    <source>
        <dbReference type="Google" id="ProtNLM"/>
    </source>
</evidence>
<evidence type="ECO:0000313" key="5">
    <source>
        <dbReference type="EMBL" id="TGY76391.1"/>
    </source>
</evidence>
<protein>
    <recommendedName>
        <fullName evidence="8">Galactose oxidase</fullName>
    </recommendedName>
</protein>
<keyword evidence="2" id="KW-0677">Repeat</keyword>
<sequence length="362" mass="38378">MNKIADKIFKSLIAGSLCLSACMATSCQPSARETAVTWNDTLQLPPAPGDSVNIGVAGAFAGICGKTLMVAGGANFPDGFPWTGAKKVWHRTLYSYDFSTEKWSVYPDFLPEPLAYGVSIPQPEGIMLIGGNNADGGSRAVYMLSEKDGRPELRSDIYPELPFPLANSAGALVGTKVFLAGGICSDSVECASHAFVMLDTERKEAGWQILPPWPGPELGFSVAAAAGGKFYMFGGRNFGPGKEIEISTAGFVYDPASGEWSTLRGDFPVMAATALNFDGDIWLFGGVEKILSADPQHPGFSHMLRRYNPSTGELTDVCESPYPLAVTTTAVAASDSSAIIASGEVRPGVRTPLVLQCTIRNN</sequence>
<evidence type="ECO:0000313" key="7">
    <source>
        <dbReference type="Proteomes" id="UP000306630"/>
    </source>
</evidence>
<accession>A0A1Z2XHC0</accession>
<dbReference type="SUPFAM" id="SSF117281">
    <property type="entry name" value="Kelch motif"/>
    <property type="match status" value="1"/>
</dbReference>
<reference evidence="5 7" key="3">
    <citation type="submission" date="2019-04" db="EMBL/GenBank/DDBJ databases">
        <title>Microbes associate with the intestines of laboratory mice.</title>
        <authorList>
            <person name="Navarre W."/>
            <person name="Wong E."/>
            <person name="Huang K."/>
            <person name="Tropini C."/>
            <person name="Ng K."/>
            <person name="Yu B."/>
        </authorList>
    </citation>
    <scope>NUCLEOTIDE SEQUENCE [LARGE SCALE GENOMIC DNA]</scope>
    <source>
        <strain evidence="5 7">NM06_A21</strain>
    </source>
</reference>